<dbReference type="AlphaFoldDB" id="A0A1I4JP38"/>
<sequence>MYGTKGYQICYDKSLTELVSYQISFSTGETTIMQIAGRDDLGIIHGLLYIIREFSGVDPFWVLGRYFTG</sequence>
<organism evidence="1 2">
    <name type="scientific">Gracilibacillus orientalis</name>
    <dbReference type="NCBI Taxonomy" id="334253"/>
    <lineage>
        <taxon>Bacteria</taxon>
        <taxon>Bacillati</taxon>
        <taxon>Bacillota</taxon>
        <taxon>Bacilli</taxon>
        <taxon>Bacillales</taxon>
        <taxon>Bacillaceae</taxon>
        <taxon>Gracilibacillus</taxon>
    </lineage>
</organism>
<name>A0A1I4JP38_9BACI</name>
<proteinExistence type="predicted"/>
<accession>A0A1I4JP38</accession>
<dbReference type="STRING" id="334253.SAMN04487943_10369"/>
<dbReference type="EMBL" id="FOTR01000003">
    <property type="protein sequence ID" value="SFL67993.1"/>
    <property type="molecule type" value="Genomic_DNA"/>
</dbReference>
<gene>
    <name evidence="1" type="ORF">SAMN04487943_10369</name>
</gene>
<reference evidence="2" key="1">
    <citation type="submission" date="2016-10" db="EMBL/GenBank/DDBJ databases">
        <authorList>
            <person name="Varghese N."/>
            <person name="Submissions S."/>
        </authorList>
    </citation>
    <scope>NUCLEOTIDE SEQUENCE [LARGE SCALE GENOMIC DNA]</scope>
    <source>
        <strain evidence="2">CGMCC 1.4250</strain>
    </source>
</reference>
<evidence type="ECO:0000313" key="2">
    <source>
        <dbReference type="Proteomes" id="UP000198565"/>
    </source>
</evidence>
<evidence type="ECO:0000313" key="1">
    <source>
        <dbReference type="EMBL" id="SFL67993.1"/>
    </source>
</evidence>
<dbReference type="RefSeq" id="WP_245780755.1">
    <property type="nucleotide sequence ID" value="NZ_FOTR01000003.1"/>
</dbReference>
<protein>
    <submittedName>
        <fullName evidence="1">Uncharacterized protein</fullName>
    </submittedName>
</protein>
<dbReference type="Proteomes" id="UP000198565">
    <property type="component" value="Unassembled WGS sequence"/>
</dbReference>
<keyword evidence="2" id="KW-1185">Reference proteome</keyword>